<organism evidence="3 4">
    <name type="scientific">Candidatus Muproteobacteria bacterium RIFCSPHIGHO2_02_FULL_65_16</name>
    <dbReference type="NCBI Taxonomy" id="1817766"/>
    <lineage>
        <taxon>Bacteria</taxon>
        <taxon>Pseudomonadati</taxon>
        <taxon>Pseudomonadota</taxon>
        <taxon>Candidatus Muproteobacteria</taxon>
    </lineage>
</organism>
<keyword evidence="2" id="KW-0472">Membrane</keyword>
<keyword evidence="2" id="KW-0812">Transmembrane</keyword>
<name>A0A1F6TUZ8_9PROT</name>
<evidence type="ECO:0008006" key="5">
    <source>
        <dbReference type="Google" id="ProtNLM"/>
    </source>
</evidence>
<comment type="caution">
    <text evidence="3">The sequence shown here is derived from an EMBL/GenBank/DDBJ whole genome shotgun (WGS) entry which is preliminary data.</text>
</comment>
<feature type="non-terminal residue" evidence="3">
    <location>
        <position position="512"/>
    </location>
</feature>
<reference evidence="3 4" key="1">
    <citation type="journal article" date="2016" name="Nat. Commun.">
        <title>Thousands of microbial genomes shed light on interconnected biogeochemical processes in an aquifer system.</title>
        <authorList>
            <person name="Anantharaman K."/>
            <person name="Brown C.T."/>
            <person name="Hug L.A."/>
            <person name="Sharon I."/>
            <person name="Castelle C.J."/>
            <person name="Probst A.J."/>
            <person name="Thomas B.C."/>
            <person name="Singh A."/>
            <person name="Wilkins M.J."/>
            <person name="Karaoz U."/>
            <person name="Brodie E.L."/>
            <person name="Williams K.H."/>
            <person name="Hubbard S.S."/>
            <person name="Banfield J.F."/>
        </authorList>
    </citation>
    <scope>NUCLEOTIDE SEQUENCE [LARGE SCALE GENOMIC DNA]</scope>
</reference>
<feature type="compositionally biased region" description="Low complexity" evidence="1">
    <location>
        <begin position="493"/>
        <end position="503"/>
    </location>
</feature>
<evidence type="ECO:0000256" key="1">
    <source>
        <dbReference type="SAM" id="MobiDB-lite"/>
    </source>
</evidence>
<evidence type="ECO:0000313" key="4">
    <source>
        <dbReference type="Proteomes" id="UP000179362"/>
    </source>
</evidence>
<protein>
    <recommendedName>
        <fullName evidence="5">DUF1302 domain-containing protein</fullName>
    </recommendedName>
</protein>
<dbReference type="Proteomes" id="UP000179362">
    <property type="component" value="Unassembled WGS sequence"/>
</dbReference>
<evidence type="ECO:0000256" key="2">
    <source>
        <dbReference type="SAM" id="Phobius"/>
    </source>
</evidence>
<feature type="region of interest" description="Disordered" evidence="1">
    <location>
        <begin position="493"/>
        <end position="512"/>
    </location>
</feature>
<dbReference type="AlphaFoldDB" id="A0A1F6TUZ8"/>
<dbReference type="InterPro" id="IPR010727">
    <property type="entry name" value="DUF1302"/>
</dbReference>
<dbReference type="EMBL" id="MFTA01000135">
    <property type="protein sequence ID" value="OGI48925.1"/>
    <property type="molecule type" value="Genomic_DNA"/>
</dbReference>
<dbReference type="Pfam" id="PF06980">
    <property type="entry name" value="DUF1302"/>
    <property type="match status" value="1"/>
</dbReference>
<gene>
    <name evidence="3" type="ORF">A3B81_07255</name>
</gene>
<sequence length="512" mass="54545">MNFLDSGLRRNDESVLDQSILNAGIILIHGVILAATLAGAAPAAAFQFESAGGETTGSFDTTISYGASMRMQGRDPSLVGITNGGTARSVNEDDGNLNYDKGDMISSALKVTHDLDLKRGNYGLLLRGSYFYDYIADHKDELGTLARDRTDSDVQLLDAFVRGGFDVGGRALNLRYGKQVVSWGESTFIGNGINVINPVDVTKLRTPGAELKEGLIPSTMVWASQELADNATFEGFVLTNFDKTRTDPRGTFFSTNDFGTDDGDNAYIGFGRRKDQHFSLASPAADAAGQAWIPRTDDRMPRDTGQYGLALRQFLPDLNNTEMGFYFLNYHSRTPIATGIRGGVTSSLTGTALGTALGHTGTARYFIEYPEDIHLYGFSFNSTGPGGSALQGEYSYRPNQPMQLATIELLLAGLGAANNITGDAAAANAVPIGTEISGYRRVHMHQMQLTATKVFSQVLGAEQLALMGEVGYTYLNLPAGLLFAGPGTHLPAPGSSTATSGGSVQPNGEGYA</sequence>
<accession>A0A1F6TUZ8</accession>
<evidence type="ECO:0000313" key="3">
    <source>
        <dbReference type="EMBL" id="OGI48925.1"/>
    </source>
</evidence>
<feature type="transmembrane region" description="Helical" evidence="2">
    <location>
        <begin position="20"/>
        <end position="41"/>
    </location>
</feature>
<proteinExistence type="predicted"/>
<keyword evidence="2" id="KW-1133">Transmembrane helix</keyword>